<dbReference type="AlphaFoldDB" id="A0A2W4WBG7"/>
<reference evidence="3" key="1">
    <citation type="submission" date="2018-04" db="EMBL/GenBank/DDBJ databases">
        <authorList>
            <person name="Cornet L."/>
        </authorList>
    </citation>
    <scope>NUCLEOTIDE SEQUENCE [LARGE SCALE GENOMIC DNA]</scope>
</reference>
<feature type="transmembrane region" description="Helical" evidence="1">
    <location>
        <begin position="79"/>
        <end position="96"/>
    </location>
</feature>
<evidence type="ECO:0000256" key="1">
    <source>
        <dbReference type="SAM" id="Phobius"/>
    </source>
</evidence>
<dbReference type="EMBL" id="QBMC01000079">
    <property type="protein sequence ID" value="PZO16548.1"/>
    <property type="molecule type" value="Genomic_DNA"/>
</dbReference>
<protein>
    <submittedName>
        <fullName evidence="2">DUF4383 domain-containing protein</fullName>
    </submittedName>
</protein>
<comment type="caution">
    <text evidence="2">The sequence shown here is derived from an EMBL/GenBank/DDBJ whole genome shotgun (WGS) entry which is preliminary data.</text>
</comment>
<gene>
    <name evidence="2" type="ORF">DCF25_12375</name>
</gene>
<reference evidence="2 3" key="2">
    <citation type="submission" date="2018-06" db="EMBL/GenBank/DDBJ databases">
        <title>Metagenomic assembly of (sub)arctic Cyanobacteria and their associated microbiome from non-axenic cultures.</title>
        <authorList>
            <person name="Baurain D."/>
        </authorList>
    </citation>
    <scope>NUCLEOTIDE SEQUENCE [LARGE SCALE GENOMIC DNA]</scope>
    <source>
        <strain evidence="2">ULC129bin1</strain>
    </source>
</reference>
<accession>A0A2W4WBG7</accession>
<dbReference type="Proteomes" id="UP000249354">
    <property type="component" value="Unassembled WGS sequence"/>
</dbReference>
<feature type="transmembrane region" description="Helical" evidence="1">
    <location>
        <begin position="108"/>
        <end position="129"/>
    </location>
</feature>
<keyword evidence="1" id="KW-0812">Transmembrane</keyword>
<proteinExistence type="predicted"/>
<evidence type="ECO:0000313" key="2">
    <source>
        <dbReference type="EMBL" id="PZO16548.1"/>
    </source>
</evidence>
<sequence>MTIQKPSSNARLITLLIGITFLGLGIAGFIPSLVTLPANAVSSGAPLGAEDIPLTAGTDYLDGFVRGFGYLFGLFPTNTLHNILHVVLGAIGLYSATGSNGTYNYNRFCAGFLPLIALLGLLPATNSLFGALPIYGNNIWVSAIAGALAVFATVTSEKPEGELV</sequence>
<keyword evidence="1" id="KW-0472">Membrane</keyword>
<name>A0A2W4WBG7_9CYAN</name>
<organism evidence="2 3">
    <name type="scientific">Leptolyngbya foveolarum</name>
    <dbReference type="NCBI Taxonomy" id="47253"/>
    <lineage>
        <taxon>Bacteria</taxon>
        <taxon>Bacillati</taxon>
        <taxon>Cyanobacteriota</taxon>
        <taxon>Cyanophyceae</taxon>
        <taxon>Leptolyngbyales</taxon>
        <taxon>Leptolyngbyaceae</taxon>
        <taxon>Leptolyngbya group</taxon>
        <taxon>Leptolyngbya</taxon>
    </lineage>
</organism>
<dbReference type="Pfam" id="PF14325">
    <property type="entry name" value="DUF4383"/>
    <property type="match status" value="1"/>
</dbReference>
<evidence type="ECO:0000313" key="3">
    <source>
        <dbReference type="Proteomes" id="UP000249354"/>
    </source>
</evidence>
<keyword evidence="1" id="KW-1133">Transmembrane helix</keyword>
<feature type="transmembrane region" description="Helical" evidence="1">
    <location>
        <begin position="135"/>
        <end position="154"/>
    </location>
</feature>
<feature type="transmembrane region" description="Helical" evidence="1">
    <location>
        <begin position="12"/>
        <end position="34"/>
    </location>
</feature>